<dbReference type="GeneID" id="62204189"/>
<dbReference type="Gene3D" id="2.130.10.10">
    <property type="entry name" value="YVTN repeat-like/Quinoprotein amine dehydrogenase"/>
    <property type="match status" value="1"/>
</dbReference>
<feature type="compositionally biased region" description="Basic and acidic residues" evidence="2">
    <location>
        <begin position="181"/>
        <end position="191"/>
    </location>
</feature>
<sequence length="1752" mass="192948">RRAGSLRFSNKLRDHDGHGSRNQDAANSSLHTLFSPRAHAARTGCAMAETLSSNAMNYLVWRYLQEAGFGNAALQLSRCWIRDPDTLPFAKNIEPHTLIRLVQDGMCFDQLQAEACNTEPRYRFGTDHGRPYSARNGNLLTLDKGIPAHQLAAEANGAVQEPPPKKTLKRKKTKPTNGVEPRPEPHVNGDAMDMEHNGAAHVTNSTRAESEPMVSEAESPSLADIPISTLSIGQDAEIQTEAIAIADLNPTTVSIPPPSDPARVIEHTLWGPIESPVLLAAGKSLLQLHVVSKELGQEPPTQHFDIPLPVDNFNVTALCWHSDNELTVSVREQRSNEVGEKMMMDKLIKLTEGGQASQVVSSTAGLINTLRWNPVRNLLLSISTDGEKGSIKVWKNDSDSIPAWTEFTDTAIFDAHWISDSAFVVCGIKLFKIYEVNESLTTQQTLETSVTWETVKYDAASGIIAVLGIEDRKYYLGFLHPNDSLQLQTHEYPDEYPTDLGFRVKAKNNHLTNGSTLPSVLLATSSMSGATRIWNADEPFKCVKYLPTTDGTQAFKTAFSPDGSLLAAAGPDAVTIWDIEKRDVPIASWRASETPSDKWNPGIDGEFSLGWEPDSSRLSIALGNQIAIITVPRSCCATLSFLLTMSAIPNLPIDTPGIHTNGGANGVAADLSFKLNDAPVENLRRLKVVVIGAGYSGIYCGIRIPERLRNVDLVIYEKNAGVGGTWYENRYLGCACDVPSHSYQYSFQPNPNWSSLYAPAAEIQSYLQDVAQKFSADRFIKLRHQIEACHWDDKTAKWNITVKNLATGEVLEDQADVIISGRGNLNTPSWPEIDGLKTFKGEVMHSAVWNQRYDFENKRVGIIGSGSSSIQIVPSLQRLPGTHISTFVRSKTWISPPFGQDLFDKYGFNGSAIPQELRDRFANDPEYYYKFRLSVEEDGNGIHAVTMKGTELQLGAKDMFHKHMKERLKSKPEIFEALLPSFSPGCRRLTPGPGYLEALTQPNVDFVTSPITRISESAIHTADGKTHEIDALVCATGFKASAPPPFPLTGSKGLSLTEKWNKRAVNYLSHSVAGFPNMFTMLGPNAAIGSGSLTTMIETVGDYIIKAIRKIQKDNIAAMTVKEAREKDFIEYVDAYFQGTVFADECRSWYKNKGTGEVVGLWPGSTLHCVEAMRSPRWEDFDYVYLDELEGQDANNDLHGVGKKANRMAWLGNGWSIAQMEERDLAWYLYPEFLDKPLAPLPEKKSVYNMLLHSFLDPRVPGFERQMIPTCRQDDECLAFSTPTSQVEVNGILSTWTPQESPLDPQGVDENQAPLSTPVNGVLEPSNTQTVDPNLFQPDLTSTATTVTDNAGSTMTMRTTINVTVPPSPSATVSTSTSITPDPGPATVGTVEAAENGHSTNRLSAGEVTGVAMGTFILGAILAFAAAFFLFKQRNKHKSANVNRKDYPSYGDSAPDLAMMQSKSASSLVGRHSPYVQVSQIPLPAPLAAHPPSPIPAPVFIPASASRDITAFLPPTADNEEVWNEVSHLFALMHEHVEKYYRDVNAIITPSMEPEIAEFGAKEVDMAELLQECTSSTAALKHALVTYVLGITEPRQKDDDEGTLFPKELCTADAENRMNVVSDPDLVAATSLHRRISVYLYSNITGMPNRRRSWTAQSNIREAAEHFSLTFFPWANPMSSDQDKDEDLARIITDTLTMRIWLFGQLDTYEFEWEGVGERGIVINPSLLKRKRQEGDGDDSIFQLVEGAVVAM</sequence>
<dbReference type="Proteomes" id="UP000596902">
    <property type="component" value="Unassembled WGS sequence"/>
</dbReference>
<feature type="non-terminal residue" evidence="4">
    <location>
        <position position="1"/>
    </location>
</feature>
<feature type="compositionally biased region" description="Polar residues" evidence="2">
    <location>
        <begin position="1313"/>
        <end position="1332"/>
    </location>
</feature>
<dbReference type="EMBL" id="JAAABM010000007">
    <property type="protein sequence ID" value="KAF7676459.1"/>
    <property type="molecule type" value="Genomic_DNA"/>
</dbReference>
<evidence type="ECO:0000313" key="4">
    <source>
        <dbReference type="EMBL" id="KAF7676459.1"/>
    </source>
</evidence>
<keyword evidence="3" id="KW-1133">Transmembrane helix</keyword>
<gene>
    <name evidence="4" type="ORF">GT037_005964</name>
</gene>
<keyword evidence="5" id="KW-1185">Reference proteome</keyword>
<dbReference type="RefSeq" id="XP_038786700.1">
    <property type="nucleotide sequence ID" value="XM_038931011.1"/>
</dbReference>
<dbReference type="Gene3D" id="3.50.50.60">
    <property type="entry name" value="FAD/NAD(P)-binding domain"/>
    <property type="match status" value="2"/>
</dbReference>
<comment type="similarity">
    <text evidence="1">Belongs to the FAD-binding monooxygenase family.</text>
</comment>
<dbReference type="SUPFAM" id="SSF51905">
    <property type="entry name" value="FAD/NAD(P)-binding domain"/>
    <property type="match status" value="3"/>
</dbReference>
<comment type="caution">
    <text evidence="4">The sequence shown here is derived from an EMBL/GenBank/DDBJ whole genome shotgun (WGS) entry which is preliminary data.</text>
</comment>
<dbReference type="Gene3D" id="1.20.960.30">
    <property type="match status" value="1"/>
</dbReference>
<dbReference type="PANTHER" id="PTHR42877:SF7">
    <property type="entry name" value="FLAVIN-BINDING MONOOXYGENASE-RELATED"/>
    <property type="match status" value="1"/>
</dbReference>
<evidence type="ECO:0000256" key="3">
    <source>
        <dbReference type="SAM" id="Phobius"/>
    </source>
</evidence>
<protein>
    <submittedName>
        <fullName evidence="4">Flavin-binding monooxygenase protein</fullName>
    </submittedName>
</protein>
<dbReference type="GO" id="GO:0050660">
    <property type="term" value="F:flavin adenine dinucleotide binding"/>
    <property type="evidence" value="ECO:0007669"/>
    <property type="project" value="InterPro"/>
</dbReference>
<evidence type="ECO:0000256" key="1">
    <source>
        <dbReference type="ARBA" id="ARBA00010139"/>
    </source>
</evidence>
<dbReference type="SMART" id="SM00320">
    <property type="entry name" value="WD40"/>
    <property type="match status" value="3"/>
</dbReference>
<dbReference type="SUPFAM" id="SSF50978">
    <property type="entry name" value="WD40 repeat-like"/>
    <property type="match status" value="1"/>
</dbReference>
<dbReference type="InterPro" id="IPR051209">
    <property type="entry name" value="FAD-bind_Monooxygenase_sf"/>
</dbReference>
<accession>A0A8H7EE66</accession>
<keyword evidence="4" id="KW-0503">Monooxygenase</keyword>
<name>A0A8H7EE66_9PLEO</name>
<reference evidence="4" key="2">
    <citation type="submission" date="2020-08" db="EMBL/GenBank/DDBJ databases">
        <title>Draft Genome Sequence of Cumin Blight Pathogen Alternaria burnsii.</title>
        <authorList>
            <person name="Feng Z."/>
        </authorList>
    </citation>
    <scope>NUCLEOTIDE SEQUENCE</scope>
    <source>
        <strain evidence="4">CBS107.38</strain>
    </source>
</reference>
<dbReference type="Pfam" id="PF13450">
    <property type="entry name" value="NAD_binding_8"/>
    <property type="match status" value="1"/>
</dbReference>
<dbReference type="InterPro" id="IPR015943">
    <property type="entry name" value="WD40/YVTN_repeat-like_dom_sf"/>
</dbReference>
<feature type="region of interest" description="Disordered" evidence="2">
    <location>
        <begin position="1"/>
        <end position="26"/>
    </location>
</feature>
<proteinExistence type="inferred from homology"/>
<evidence type="ECO:0000256" key="2">
    <source>
        <dbReference type="SAM" id="MobiDB-lite"/>
    </source>
</evidence>
<feature type="region of interest" description="Disordered" evidence="2">
    <location>
        <begin position="1296"/>
        <end position="1398"/>
    </location>
</feature>
<feature type="compositionally biased region" description="Polar residues" evidence="2">
    <location>
        <begin position="1339"/>
        <end position="1362"/>
    </location>
</feature>
<keyword evidence="3" id="KW-0472">Membrane</keyword>
<feature type="compositionally biased region" description="Basic and acidic residues" evidence="2">
    <location>
        <begin position="11"/>
        <end position="21"/>
    </location>
</feature>
<dbReference type="InterPro" id="IPR001680">
    <property type="entry name" value="WD40_rpt"/>
</dbReference>
<keyword evidence="4" id="KW-0560">Oxidoreductase</keyword>
<reference evidence="4" key="1">
    <citation type="submission" date="2020-01" db="EMBL/GenBank/DDBJ databases">
        <authorList>
            <person name="Feng Z.H.Z."/>
        </authorList>
    </citation>
    <scope>NUCLEOTIDE SEQUENCE</scope>
    <source>
        <strain evidence="4">CBS107.38</strain>
    </source>
</reference>
<dbReference type="GO" id="GO:0050661">
    <property type="term" value="F:NADP binding"/>
    <property type="evidence" value="ECO:0007669"/>
    <property type="project" value="InterPro"/>
</dbReference>
<dbReference type="InterPro" id="IPR036188">
    <property type="entry name" value="FAD/NAD-bd_sf"/>
</dbReference>
<dbReference type="InterPro" id="IPR036322">
    <property type="entry name" value="WD40_repeat_dom_sf"/>
</dbReference>
<feature type="transmembrane region" description="Helical" evidence="3">
    <location>
        <begin position="1411"/>
        <end position="1431"/>
    </location>
</feature>
<dbReference type="GO" id="GO:0004499">
    <property type="term" value="F:N,N-dimethylaniline monooxygenase activity"/>
    <property type="evidence" value="ECO:0007669"/>
    <property type="project" value="InterPro"/>
</dbReference>
<feature type="compositionally biased region" description="Low complexity" evidence="2">
    <location>
        <begin position="1370"/>
        <end position="1381"/>
    </location>
</feature>
<evidence type="ECO:0000313" key="5">
    <source>
        <dbReference type="Proteomes" id="UP000596902"/>
    </source>
</evidence>
<feature type="region of interest" description="Disordered" evidence="2">
    <location>
        <begin position="154"/>
        <end position="191"/>
    </location>
</feature>
<keyword evidence="3" id="KW-0812">Transmembrane</keyword>
<organism evidence="4 5">
    <name type="scientific">Alternaria burnsii</name>
    <dbReference type="NCBI Taxonomy" id="1187904"/>
    <lineage>
        <taxon>Eukaryota</taxon>
        <taxon>Fungi</taxon>
        <taxon>Dikarya</taxon>
        <taxon>Ascomycota</taxon>
        <taxon>Pezizomycotina</taxon>
        <taxon>Dothideomycetes</taxon>
        <taxon>Pleosporomycetidae</taxon>
        <taxon>Pleosporales</taxon>
        <taxon>Pleosporineae</taxon>
        <taxon>Pleosporaceae</taxon>
        <taxon>Alternaria</taxon>
        <taxon>Alternaria sect. Alternaria</taxon>
    </lineage>
</organism>
<dbReference type="PANTHER" id="PTHR42877">
    <property type="entry name" value="L-ORNITHINE N(5)-MONOOXYGENASE-RELATED"/>
    <property type="match status" value="1"/>
</dbReference>